<evidence type="ECO:0000313" key="2">
    <source>
        <dbReference type="EMBL" id="KAK4216751.1"/>
    </source>
</evidence>
<evidence type="ECO:0000256" key="1">
    <source>
        <dbReference type="ARBA" id="ARBA00009003"/>
    </source>
</evidence>
<dbReference type="InterPro" id="IPR039367">
    <property type="entry name" value="Och1-like"/>
</dbReference>
<keyword evidence="3" id="KW-1185">Reference proteome</keyword>
<comment type="caution">
    <text evidence="2">The sequence shown here is derived from an EMBL/GenBank/DDBJ whole genome shotgun (WGS) entry which is preliminary data.</text>
</comment>
<sequence>MIAFPRPAGGIFRHLRQSYTTPLTITRPPASEIPIPRQIWQIFFASPTLRTLDKTNLYSTRWVSMAPGYTYTLVSDLEASTFIDNNFKSRPEIASTYHALKNPALKSDFTRYLLLLARGGTYSDTDTKPIVPLEEWLAPEKRRDIHLVIAPEYDESQDKHPKDWMHPVQFCQWTISAAPGHPILERMVNRTINALHWVAAQQGVPLEKADISDFNVLNSTGPVAWTEVVLESLKEMDPNIKGFEDFYHVDRPRYYKDVAVLPLESFRADWMDEYGLSWRKPRRALVRHYFKGAWRQIPLD</sequence>
<gene>
    <name evidence="2" type="ORF">QBC37DRAFT_438544</name>
</gene>
<dbReference type="PANTHER" id="PTHR31834:SF8">
    <property type="entry name" value="TRANSFERASE, PUTATIVE (AFU_ORTHOLOGUE AFUA_6G14040)-RELATED"/>
    <property type="match status" value="1"/>
</dbReference>
<accession>A0AAN6YEU8</accession>
<dbReference type="PANTHER" id="PTHR31834">
    <property type="entry name" value="INITIATION-SPECIFIC ALPHA-1,6-MANNOSYLTRANSFERASE"/>
    <property type="match status" value="1"/>
</dbReference>
<name>A0AAN6YEU8_9PEZI</name>
<dbReference type="InterPro" id="IPR029044">
    <property type="entry name" value="Nucleotide-diphossugar_trans"/>
</dbReference>
<dbReference type="AlphaFoldDB" id="A0AAN6YEU8"/>
<dbReference type="InterPro" id="IPR007577">
    <property type="entry name" value="GlycoTrfase_DXD_sugar-bd_CS"/>
</dbReference>
<protein>
    <submittedName>
        <fullName evidence="2">Initiation-specific alpha-1,6-mannosyltransferase</fullName>
    </submittedName>
</protein>
<reference evidence="2" key="2">
    <citation type="submission" date="2023-05" db="EMBL/GenBank/DDBJ databases">
        <authorList>
            <consortium name="Lawrence Berkeley National Laboratory"/>
            <person name="Steindorff A."/>
            <person name="Hensen N."/>
            <person name="Bonometti L."/>
            <person name="Westerberg I."/>
            <person name="Brannstrom I.O."/>
            <person name="Guillou S."/>
            <person name="Cros-Aarteil S."/>
            <person name="Calhoun S."/>
            <person name="Haridas S."/>
            <person name="Kuo A."/>
            <person name="Mondo S."/>
            <person name="Pangilinan J."/>
            <person name="Riley R."/>
            <person name="Labutti K."/>
            <person name="Andreopoulos B."/>
            <person name="Lipzen A."/>
            <person name="Chen C."/>
            <person name="Yanf M."/>
            <person name="Daum C."/>
            <person name="Ng V."/>
            <person name="Clum A."/>
            <person name="Ohm R."/>
            <person name="Martin F."/>
            <person name="Silar P."/>
            <person name="Natvig D."/>
            <person name="Lalanne C."/>
            <person name="Gautier V."/>
            <person name="Ament-Velasquez S.L."/>
            <person name="Kruys A."/>
            <person name="Hutchinson M.I."/>
            <person name="Powell A.J."/>
            <person name="Barry K."/>
            <person name="Miller A.N."/>
            <person name="Grigoriev I.V."/>
            <person name="Debuchy R."/>
            <person name="Gladieux P."/>
            <person name="Thoren M.H."/>
            <person name="Johannesson H."/>
        </authorList>
    </citation>
    <scope>NUCLEOTIDE SEQUENCE</scope>
    <source>
        <strain evidence="2">PSN293</strain>
    </source>
</reference>
<reference evidence="2" key="1">
    <citation type="journal article" date="2023" name="Mol. Phylogenet. Evol.">
        <title>Genome-scale phylogeny and comparative genomics of the fungal order Sordariales.</title>
        <authorList>
            <person name="Hensen N."/>
            <person name="Bonometti L."/>
            <person name="Westerberg I."/>
            <person name="Brannstrom I.O."/>
            <person name="Guillou S."/>
            <person name="Cros-Aarteil S."/>
            <person name="Calhoun S."/>
            <person name="Haridas S."/>
            <person name="Kuo A."/>
            <person name="Mondo S."/>
            <person name="Pangilinan J."/>
            <person name="Riley R."/>
            <person name="LaButti K."/>
            <person name="Andreopoulos B."/>
            <person name="Lipzen A."/>
            <person name="Chen C."/>
            <person name="Yan M."/>
            <person name="Daum C."/>
            <person name="Ng V."/>
            <person name="Clum A."/>
            <person name="Steindorff A."/>
            <person name="Ohm R.A."/>
            <person name="Martin F."/>
            <person name="Silar P."/>
            <person name="Natvig D.O."/>
            <person name="Lalanne C."/>
            <person name="Gautier V."/>
            <person name="Ament-Velasquez S.L."/>
            <person name="Kruys A."/>
            <person name="Hutchinson M.I."/>
            <person name="Powell A.J."/>
            <person name="Barry K."/>
            <person name="Miller A.N."/>
            <person name="Grigoriev I.V."/>
            <person name="Debuchy R."/>
            <person name="Gladieux P."/>
            <person name="Hiltunen Thoren M."/>
            <person name="Johannesson H."/>
        </authorList>
    </citation>
    <scope>NUCLEOTIDE SEQUENCE</scope>
    <source>
        <strain evidence="2">PSN293</strain>
    </source>
</reference>
<dbReference type="Pfam" id="PF04488">
    <property type="entry name" value="Gly_transf_sug"/>
    <property type="match status" value="1"/>
</dbReference>
<dbReference type="EMBL" id="MU858065">
    <property type="protein sequence ID" value="KAK4216751.1"/>
    <property type="molecule type" value="Genomic_DNA"/>
</dbReference>
<dbReference type="GO" id="GO:0006487">
    <property type="term" value="P:protein N-linked glycosylation"/>
    <property type="evidence" value="ECO:0007669"/>
    <property type="project" value="TreeGrafter"/>
</dbReference>
<proteinExistence type="inferred from homology"/>
<dbReference type="GO" id="GO:0000009">
    <property type="term" value="F:alpha-1,6-mannosyltransferase activity"/>
    <property type="evidence" value="ECO:0007669"/>
    <property type="project" value="InterPro"/>
</dbReference>
<evidence type="ECO:0000313" key="3">
    <source>
        <dbReference type="Proteomes" id="UP001301769"/>
    </source>
</evidence>
<dbReference type="Proteomes" id="UP001301769">
    <property type="component" value="Unassembled WGS sequence"/>
</dbReference>
<organism evidence="2 3">
    <name type="scientific">Rhypophila decipiens</name>
    <dbReference type="NCBI Taxonomy" id="261697"/>
    <lineage>
        <taxon>Eukaryota</taxon>
        <taxon>Fungi</taxon>
        <taxon>Dikarya</taxon>
        <taxon>Ascomycota</taxon>
        <taxon>Pezizomycotina</taxon>
        <taxon>Sordariomycetes</taxon>
        <taxon>Sordariomycetidae</taxon>
        <taxon>Sordariales</taxon>
        <taxon>Naviculisporaceae</taxon>
        <taxon>Rhypophila</taxon>
    </lineage>
</organism>
<dbReference type="SUPFAM" id="SSF53448">
    <property type="entry name" value="Nucleotide-diphospho-sugar transferases"/>
    <property type="match status" value="1"/>
</dbReference>
<dbReference type="Gene3D" id="3.90.550.20">
    <property type="match status" value="1"/>
</dbReference>
<dbReference type="GO" id="GO:0000136">
    <property type="term" value="C:mannan polymerase complex"/>
    <property type="evidence" value="ECO:0007669"/>
    <property type="project" value="TreeGrafter"/>
</dbReference>
<comment type="similarity">
    <text evidence="1">Belongs to the glycosyltransferase 32 family.</text>
</comment>